<dbReference type="Pfam" id="PF00593">
    <property type="entry name" value="TonB_dep_Rec_b-barrel"/>
    <property type="match status" value="1"/>
</dbReference>
<evidence type="ECO:0000256" key="1">
    <source>
        <dbReference type="ARBA" id="ARBA00004571"/>
    </source>
</evidence>
<evidence type="ECO:0000313" key="13">
    <source>
        <dbReference type="Proteomes" id="UP001259572"/>
    </source>
</evidence>
<dbReference type="RefSeq" id="WP_315724536.1">
    <property type="nucleotide sequence ID" value="NZ_JAVUPU010000002.1"/>
</dbReference>
<evidence type="ECO:0000256" key="8">
    <source>
        <dbReference type="PROSITE-ProRule" id="PRU01360"/>
    </source>
</evidence>
<keyword evidence="4 8" id="KW-0812">Transmembrane</keyword>
<evidence type="ECO:0000256" key="2">
    <source>
        <dbReference type="ARBA" id="ARBA00022448"/>
    </source>
</evidence>
<organism evidence="12 13">
    <name type="scientific">Sphingosinicella rhizophila</name>
    <dbReference type="NCBI Taxonomy" id="3050082"/>
    <lineage>
        <taxon>Bacteria</taxon>
        <taxon>Pseudomonadati</taxon>
        <taxon>Pseudomonadota</taxon>
        <taxon>Alphaproteobacteria</taxon>
        <taxon>Sphingomonadales</taxon>
        <taxon>Sphingosinicellaceae</taxon>
        <taxon>Sphingosinicella</taxon>
    </lineage>
</organism>
<evidence type="ECO:0000256" key="7">
    <source>
        <dbReference type="ARBA" id="ARBA00023237"/>
    </source>
</evidence>
<evidence type="ECO:0000259" key="10">
    <source>
        <dbReference type="Pfam" id="PF00593"/>
    </source>
</evidence>
<evidence type="ECO:0000313" key="12">
    <source>
        <dbReference type="EMBL" id="MDT9598487.1"/>
    </source>
</evidence>
<dbReference type="Gene3D" id="2.40.170.20">
    <property type="entry name" value="TonB-dependent receptor, beta-barrel domain"/>
    <property type="match status" value="1"/>
</dbReference>
<comment type="subcellular location">
    <subcellularLocation>
        <location evidence="1 8">Cell outer membrane</location>
        <topology evidence="1 8">Multi-pass membrane protein</topology>
    </subcellularLocation>
</comment>
<sequence>MAIPTIFCSNAAWAQRASEAEPAAQEADIVVTASRIQGQEVTTTPVLSLTAEDFKASGATDVGSFLNEIPSFLAGNTPSANDTSGGAGSSFLNLRGLGPKRTLVLVNGRRHVPTTAGGSLDISVLPAVALDRIEVVTGGASAAWGSDAVAGVVNVIYDMNLKGIRAEAQYGLSQEGDARDTHFAFAAGDDFADGRGHFLIAAEYQKNSGIADQKDRDWGAKRWGVIRNPADTGSNDGIPARLIRQNANIGIATEGGLILGPGPIAGLEFTPGGGVVPFQPGSIISPPYMIGGSGANFGQYATLLQPYNRHNIFAAVNYEVTEGVTAFFEGGYAATDGDFDVVQSFALGNLIITADNPFLPAAVATQMAAANLPFFAMGRLNTDMGFIRSDRSQRMHRALVGLRGELGGNWSWETYFQYGKARTTERLTNNFMPARFAMATDAVRDLSGNIVCRATLNPATAAAAAGCVPLNPFGFGSPSAEAIDYVSGTGIYDQSQTQTVFAGEIRGDIASLWAGPISVAAGFEYRKEKFRGVGDEMTASGAFLLGNGQDLEGGFEAKELFGEVLLPLLADMPFIKKLDLNAAARLTDYDTVGSVTTWKIGLLWDTGQSVLLRGSISRDIRAPNIGELFSPQGASFFTPNDPCDAESQAANPAYASSCRAAGIPADFQANNGLIKLLTGGNPNLREERATTKTAGIVFRPDFLPRLNASIDWYDIKVADAIQIGTPAAAILERCYGGEFPNNFCEGIERSSAGQLVSIASTGLNISEYRVKGIDTQLNYSAPVGSAFGAPATIRLSVIGSHIIEQSDTSRFERIDRAGELRRDNSGLPKWRVNATGTFSTRNFNVTTQVRYIGGGKYDNTYGPEDIEDNSVPAQWYQDISASVPLKFKSAELELFVGINNLWNNDPPVVPYEFAISALATNPGLYDTIGRYFYGGIRVRM</sequence>
<dbReference type="PROSITE" id="PS52016">
    <property type="entry name" value="TONB_DEPENDENT_REC_3"/>
    <property type="match status" value="1"/>
</dbReference>
<name>A0ABU3Q5C0_9SPHN</name>
<evidence type="ECO:0000256" key="4">
    <source>
        <dbReference type="ARBA" id="ARBA00022692"/>
    </source>
</evidence>
<keyword evidence="12" id="KW-0675">Receptor</keyword>
<evidence type="ECO:0000256" key="3">
    <source>
        <dbReference type="ARBA" id="ARBA00022452"/>
    </source>
</evidence>
<keyword evidence="2 8" id="KW-0813">Transport</keyword>
<keyword evidence="7 8" id="KW-0998">Cell outer membrane</keyword>
<dbReference type="Proteomes" id="UP001259572">
    <property type="component" value="Unassembled WGS sequence"/>
</dbReference>
<dbReference type="Gene3D" id="2.170.130.10">
    <property type="entry name" value="TonB-dependent receptor, plug domain"/>
    <property type="match status" value="1"/>
</dbReference>
<keyword evidence="5 9" id="KW-0798">TonB box</keyword>
<dbReference type="PANTHER" id="PTHR47234">
    <property type="match status" value="1"/>
</dbReference>
<keyword evidence="6 8" id="KW-0472">Membrane</keyword>
<dbReference type="SUPFAM" id="SSF56935">
    <property type="entry name" value="Porins"/>
    <property type="match status" value="1"/>
</dbReference>
<dbReference type="InterPro" id="IPR012910">
    <property type="entry name" value="Plug_dom"/>
</dbReference>
<comment type="caution">
    <text evidence="12">The sequence shown here is derived from an EMBL/GenBank/DDBJ whole genome shotgun (WGS) entry which is preliminary data.</text>
</comment>
<dbReference type="InterPro" id="IPR037066">
    <property type="entry name" value="Plug_dom_sf"/>
</dbReference>
<feature type="domain" description="TonB-dependent receptor-like beta-barrel" evidence="10">
    <location>
        <begin position="388"/>
        <end position="901"/>
    </location>
</feature>
<proteinExistence type="inferred from homology"/>
<accession>A0ABU3Q5C0</accession>
<comment type="similarity">
    <text evidence="8 9">Belongs to the TonB-dependent receptor family.</text>
</comment>
<evidence type="ECO:0000256" key="6">
    <source>
        <dbReference type="ARBA" id="ARBA00023136"/>
    </source>
</evidence>
<dbReference type="InterPro" id="IPR036942">
    <property type="entry name" value="Beta-barrel_TonB_sf"/>
</dbReference>
<keyword evidence="13" id="KW-1185">Reference proteome</keyword>
<dbReference type="InterPro" id="IPR000531">
    <property type="entry name" value="Beta-barrel_TonB"/>
</dbReference>
<reference evidence="12 13" key="1">
    <citation type="submission" date="2023-05" db="EMBL/GenBank/DDBJ databases">
        <authorList>
            <person name="Guo Y."/>
        </authorList>
    </citation>
    <scope>NUCLEOTIDE SEQUENCE [LARGE SCALE GENOMIC DNA]</scope>
    <source>
        <strain evidence="12 13">GR2756</strain>
    </source>
</reference>
<dbReference type="EMBL" id="JAVUPU010000002">
    <property type="protein sequence ID" value="MDT9598487.1"/>
    <property type="molecule type" value="Genomic_DNA"/>
</dbReference>
<protein>
    <submittedName>
        <fullName evidence="12">TonB-dependent receptor</fullName>
    </submittedName>
</protein>
<evidence type="ECO:0000259" key="11">
    <source>
        <dbReference type="Pfam" id="PF07715"/>
    </source>
</evidence>
<dbReference type="PANTHER" id="PTHR47234:SF2">
    <property type="entry name" value="TONB-DEPENDENT RECEPTOR"/>
    <property type="match status" value="1"/>
</dbReference>
<evidence type="ECO:0000256" key="5">
    <source>
        <dbReference type="ARBA" id="ARBA00023077"/>
    </source>
</evidence>
<keyword evidence="3 8" id="KW-1134">Transmembrane beta strand</keyword>
<feature type="domain" description="TonB-dependent receptor plug" evidence="11">
    <location>
        <begin position="42"/>
        <end position="152"/>
    </location>
</feature>
<evidence type="ECO:0000256" key="9">
    <source>
        <dbReference type="RuleBase" id="RU003357"/>
    </source>
</evidence>
<dbReference type="InterPro" id="IPR039426">
    <property type="entry name" value="TonB-dep_rcpt-like"/>
</dbReference>
<gene>
    <name evidence="12" type="ORF">RQX22_05935</name>
</gene>
<dbReference type="Pfam" id="PF07715">
    <property type="entry name" value="Plug"/>
    <property type="match status" value="1"/>
</dbReference>